<feature type="compositionally biased region" description="Polar residues" evidence="1">
    <location>
        <begin position="1"/>
        <end position="17"/>
    </location>
</feature>
<sequence>MSIQGDGTAGQCASKSGRNPALAYYPYRPGSTYIVKGIGCVNTFKPPYEFCQNFGPSQANL</sequence>
<proteinExistence type="predicted"/>
<feature type="region of interest" description="Disordered" evidence="1">
    <location>
        <begin position="1"/>
        <end position="20"/>
    </location>
</feature>
<dbReference type="AlphaFoldDB" id="X7ZXF3"/>
<gene>
    <name evidence="2" type="ORF">I553_5097</name>
</gene>
<dbReference type="PATRIC" id="fig|1299334.3.peg.7059"/>
<protein>
    <submittedName>
        <fullName evidence="2">Uncharacterized protein</fullName>
    </submittedName>
</protein>
<reference evidence="2" key="1">
    <citation type="submission" date="2014-01" db="EMBL/GenBank/DDBJ databases">
        <authorList>
            <person name="Brown-Elliot B."/>
            <person name="Wallace R."/>
            <person name="Lenaerts A."/>
            <person name="Ordway D."/>
            <person name="DeGroote M.A."/>
            <person name="Parker T."/>
            <person name="Sizemore C."/>
            <person name="Tallon L.J."/>
            <person name="Sadzewicz L.K."/>
            <person name="Sengamalay N."/>
            <person name="Fraser C.M."/>
            <person name="Hine E."/>
            <person name="Shefchek K.A."/>
            <person name="Das S.P."/>
            <person name="Tettelin H."/>
        </authorList>
    </citation>
    <scope>NUCLEOTIDE SEQUENCE [LARGE SCALE GENOMIC DNA]</scope>
    <source>
        <strain evidence="2">4042</strain>
    </source>
</reference>
<organism evidence="2">
    <name type="scientific">Mycobacterium xenopi 4042</name>
    <dbReference type="NCBI Taxonomy" id="1299334"/>
    <lineage>
        <taxon>Bacteria</taxon>
        <taxon>Bacillati</taxon>
        <taxon>Actinomycetota</taxon>
        <taxon>Actinomycetes</taxon>
        <taxon>Mycobacteriales</taxon>
        <taxon>Mycobacteriaceae</taxon>
        <taxon>Mycobacterium</taxon>
    </lineage>
</organism>
<comment type="caution">
    <text evidence="2">The sequence shown here is derived from an EMBL/GenBank/DDBJ whole genome shotgun (WGS) entry which is preliminary data.</text>
</comment>
<name>X7ZXF3_MYCXE</name>
<accession>X7ZXF3</accession>
<dbReference type="EMBL" id="JAOB01000069">
    <property type="protein sequence ID" value="EUA23731.1"/>
    <property type="molecule type" value="Genomic_DNA"/>
</dbReference>
<evidence type="ECO:0000256" key="1">
    <source>
        <dbReference type="SAM" id="MobiDB-lite"/>
    </source>
</evidence>
<evidence type="ECO:0000313" key="2">
    <source>
        <dbReference type="EMBL" id="EUA23731.1"/>
    </source>
</evidence>